<evidence type="ECO:0000259" key="7">
    <source>
        <dbReference type="Pfam" id="PF01138"/>
    </source>
</evidence>
<dbReference type="GO" id="GO:0034473">
    <property type="term" value="P:U1 snRNA 3'-end processing"/>
    <property type="evidence" value="ECO:0007669"/>
    <property type="project" value="TreeGrafter"/>
</dbReference>
<dbReference type="GO" id="GO:0035925">
    <property type="term" value="F:mRNA 3'-UTR AU-rich region binding"/>
    <property type="evidence" value="ECO:0007669"/>
    <property type="project" value="TreeGrafter"/>
</dbReference>
<comment type="caution">
    <text evidence="8">The sequence shown here is derived from an EMBL/GenBank/DDBJ whole genome shotgun (WGS) entry which is preliminary data.</text>
</comment>
<dbReference type="OMA" id="INKRWHW"/>
<evidence type="ECO:0000313" key="8">
    <source>
        <dbReference type="EMBL" id="KHJ34917.1"/>
    </source>
</evidence>
<keyword evidence="9" id="KW-1185">Reference proteome</keyword>
<dbReference type="STRING" id="52586.A0A0B1P8A6"/>
<dbReference type="InterPro" id="IPR050590">
    <property type="entry name" value="Exosome_comp_Rrp42_subfam"/>
</dbReference>
<dbReference type="PANTHER" id="PTHR11097">
    <property type="entry name" value="EXOSOME COMPLEX EXONUCLEASE RIBOSOMAL RNA PROCESSING PROTEIN"/>
    <property type="match status" value="1"/>
</dbReference>
<dbReference type="InterPro" id="IPR020568">
    <property type="entry name" value="Ribosomal_Su5_D2-typ_SF"/>
</dbReference>
<comment type="similarity">
    <text evidence="3">Belongs to the RNase PH family.</text>
</comment>
<evidence type="ECO:0000256" key="6">
    <source>
        <dbReference type="ARBA" id="ARBA00042523"/>
    </source>
</evidence>
<comment type="subcellular location">
    <subcellularLocation>
        <location evidence="1">Cytoplasm</location>
    </subcellularLocation>
    <subcellularLocation>
        <location evidence="2">Nucleus</location>
        <location evidence="2">Nucleolus</location>
    </subcellularLocation>
</comment>
<keyword evidence="5" id="KW-0271">Exosome</keyword>
<dbReference type="PANTHER" id="PTHR11097:SF8">
    <property type="entry name" value="EXOSOME COMPLEX COMPONENT RRP42"/>
    <property type="match status" value="1"/>
</dbReference>
<evidence type="ECO:0000256" key="1">
    <source>
        <dbReference type="ARBA" id="ARBA00004496"/>
    </source>
</evidence>
<dbReference type="Gene3D" id="3.30.230.70">
    <property type="entry name" value="GHMP Kinase, N-terminal domain"/>
    <property type="match status" value="1"/>
</dbReference>
<dbReference type="GO" id="GO:0071028">
    <property type="term" value="P:nuclear mRNA surveillance"/>
    <property type="evidence" value="ECO:0007669"/>
    <property type="project" value="TreeGrafter"/>
</dbReference>
<keyword evidence="4" id="KW-0963">Cytoplasm</keyword>
<dbReference type="GO" id="GO:0000177">
    <property type="term" value="C:cytoplasmic exosome (RNase complex)"/>
    <property type="evidence" value="ECO:0007669"/>
    <property type="project" value="TreeGrafter"/>
</dbReference>
<sequence>MPPSATPQILLSPAELSYLHSSLSLSPPIRSDGRTATQFRPLVAETGILSGTNGSARICFADGSEAIVGVKAEIEKCLPMEPNGTVQDIDIEKLSLINTTNTRRKKNAKWNLWVEVDVELPGYRDDDAMPVLLASILTEALLADGQQPAGLHINRRFHWKLYLDVRSRNSGQILLLSQPLSYPLPLLSLASHLALLSTRLPRLKSEEDDDPLFDDDWDAATYLYPRNDRDFIRPPVTLLVMAVKDNIIFDPSREELAVAEVVLAISIGIADNEQEKSQVDSTRSLKLLSVRTIDPPSRLAFPGVPNALNAATRGSSTVLEDAASHSKFYEEEGVWQPPRGGAKRKLIAAMIRQALATGGVADEVLDGLELVELN</sequence>
<organism evidence="8 9">
    <name type="scientific">Uncinula necator</name>
    <name type="common">Grape powdery mildew</name>
    <dbReference type="NCBI Taxonomy" id="52586"/>
    <lineage>
        <taxon>Eukaryota</taxon>
        <taxon>Fungi</taxon>
        <taxon>Dikarya</taxon>
        <taxon>Ascomycota</taxon>
        <taxon>Pezizomycotina</taxon>
        <taxon>Leotiomycetes</taxon>
        <taxon>Erysiphales</taxon>
        <taxon>Erysiphaceae</taxon>
        <taxon>Erysiphe</taxon>
    </lineage>
</organism>
<dbReference type="GO" id="GO:0071035">
    <property type="term" value="P:nuclear polyadenylation-dependent rRNA catabolic process"/>
    <property type="evidence" value="ECO:0007669"/>
    <property type="project" value="TreeGrafter"/>
</dbReference>
<evidence type="ECO:0000256" key="3">
    <source>
        <dbReference type="ARBA" id="ARBA00006678"/>
    </source>
</evidence>
<dbReference type="GO" id="GO:0005730">
    <property type="term" value="C:nucleolus"/>
    <property type="evidence" value="ECO:0007669"/>
    <property type="project" value="UniProtKB-SubCell"/>
</dbReference>
<evidence type="ECO:0000256" key="5">
    <source>
        <dbReference type="ARBA" id="ARBA00022835"/>
    </source>
</evidence>
<gene>
    <name evidence="8" type="ORF">EV44_g1023</name>
</gene>
<dbReference type="GO" id="GO:0000176">
    <property type="term" value="C:nuclear exosome (RNase complex)"/>
    <property type="evidence" value="ECO:0007669"/>
    <property type="project" value="TreeGrafter"/>
</dbReference>
<dbReference type="HOGENOM" id="CLU_046570_0_0_1"/>
<dbReference type="InterPro" id="IPR027408">
    <property type="entry name" value="PNPase/RNase_PH_dom_sf"/>
</dbReference>
<dbReference type="GO" id="GO:0000467">
    <property type="term" value="P:exonucleolytic trimming to generate mature 3'-end of 5.8S rRNA from tricistronic rRNA transcript (SSU-rRNA, 5.8S rRNA, LSU-rRNA)"/>
    <property type="evidence" value="ECO:0007669"/>
    <property type="project" value="TreeGrafter"/>
</dbReference>
<dbReference type="GO" id="GO:0016075">
    <property type="term" value="P:rRNA catabolic process"/>
    <property type="evidence" value="ECO:0007669"/>
    <property type="project" value="TreeGrafter"/>
</dbReference>
<reference evidence="8 9" key="1">
    <citation type="journal article" date="2014" name="BMC Genomics">
        <title>Adaptive genomic structural variation in the grape powdery mildew pathogen, Erysiphe necator.</title>
        <authorList>
            <person name="Jones L."/>
            <person name="Riaz S."/>
            <person name="Morales-Cruz A."/>
            <person name="Amrine K.C."/>
            <person name="McGuire B."/>
            <person name="Gubler W.D."/>
            <person name="Walker M.A."/>
            <person name="Cantu D."/>
        </authorList>
    </citation>
    <scope>NUCLEOTIDE SEQUENCE [LARGE SCALE GENOMIC DNA]</scope>
    <source>
        <strain evidence="9">c</strain>
    </source>
</reference>
<proteinExistence type="inferred from homology"/>
<dbReference type="AlphaFoldDB" id="A0A0B1P8A6"/>
<protein>
    <recommendedName>
        <fullName evidence="6">Ribosomal RNA-processing protein 42</fullName>
    </recommendedName>
</protein>
<evidence type="ECO:0000256" key="4">
    <source>
        <dbReference type="ARBA" id="ARBA00022490"/>
    </source>
</evidence>
<dbReference type="InterPro" id="IPR001247">
    <property type="entry name" value="ExoRNase_PH_dom1"/>
</dbReference>
<evidence type="ECO:0000313" key="9">
    <source>
        <dbReference type="Proteomes" id="UP000030854"/>
    </source>
</evidence>
<accession>A0A0B1P8A6</accession>
<dbReference type="Pfam" id="PF01138">
    <property type="entry name" value="RNase_PH"/>
    <property type="match status" value="1"/>
</dbReference>
<evidence type="ECO:0000256" key="2">
    <source>
        <dbReference type="ARBA" id="ARBA00004604"/>
    </source>
</evidence>
<name>A0A0B1P8A6_UNCNE</name>
<dbReference type="GO" id="GO:0071038">
    <property type="term" value="P:TRAMP-dependent tRNA surveillance pathway"/>
    <property type="evidence" value="ECO:0007669"/>
    <property type="project" value="TreeGrafter"/>
</dbReference>
<dbReference type="Proteomes" id="UP000030854">
    <property type="component" value="Unassembled WGS sequence"/>
</dbReference>
<dbReference type="GO" id="GO:0034476">
    <property type="term" value="P:U5 snRNA 3'-end processing"/>
    <property type="evidence" value="ECO:0007669"/>
    <property type="project" value="TreeGrafter"/>
</dbReference>
<dbReference type="GO" id="GO:0034475">
    <property type="term" value="P:U4 snRNA 3'-end processing"/>
    <property type="evidence" value="ECO:0007669"/>
    <property type="project" value="TreeGrafter"/>
</dbReference>
<dbReference type="SUPFAM" id="SSF54211">
    <property type="entry name" value="Ribosomal protein S5 domain 2-like"/>
    <property type="match status" value="1"/>
</dbReference>
<dbReference type="EMBL" id="JNVN01000627">
    <property type="protein sequence ID" value="KHJ34917.1"/>
    <property type="molecule type" value="Genomic_DNA"/>
</dbReference>
<feature type="domain" description="Exoribonuclease phosphorolytic" evidence="7">
    <location>
        <begin position="38"/>
        <end position="201"/>
    </location>
</feature>